<dbReference type="Proteomes" id="UP000666369">
    <property type="component" value="Unassembled WGS sequence"/>
</dbReference>
<dbReference type="InterPro" id="IPR013595">
    <property type="entry name" value="Pept_S33_TAP-like_C"/>
</dbReference>
<dbReference type="Pfam" id="PF00561">
    <property type="entry name" value="Abhydrolase_1"/>
    <property type="match status" value="1"/>
</dbReference>
<comment type="similarity">
    <text evidence="1">Belongs to the peptidase S33 family.</text>
</comment>
<reference evidence="7 8" key="1">
    <citation type="submission" date="2020-01" db="EMBL/GenBank/DDBJ databases">
        <authorList>
            <person name="Lee S.D."/>
        </authorList>
    </citation>
    <scope>NUCLEOTIDE SEQUENCE [LARGE SCALE GENOMIC DNA]</scope>
    <source>
        <strain evidence="7 8">SAP-35</strain>
    </source>
</reference>
<evidence type="ECO:0000256" key="4">
    <source>
        <dbReference type="SAM" id="SignalP"/>
    </source>
</evidence>
<gene>
    <name evidence="7" type="ORF">GW587_20640</name>
</gene>
<dbReference type="Pfam" id="PF08386">
    <property type="entry name" value="Abhydrolase_4"/>
    <property type="match status" value="1"/>
</dbReference>
<protein>
    <submittedName>
        <fullName evidence="7">Alpha/beta hydrolase</fullName>
    </submittedName>
</protein>
<evidence type="ECO:0000256" key="2">
    <source>
        <dbReference type="ARBA" id="ARBA00022729"/>
    </source>
</evidence>
<evidence type="ECO:0000259" key="5">
    <source>
        <dbReference type="Pfam" id="PF00561"/>
    </source>
</evidence>
<dbReference type="InterPro" id="IPR051601">
    <property type="entry name" value="Serine_prot/Carboxylest_S33"/>
</dbReference>
<dbReference type="EMBL" id="JAADJT010000009">
    <property type="protein sequence ID" value="NGZ86658.1"/>
    <property type="molecule type" value="Genomic_DNA"/>
</dbReference>
<evidence type="ECO:0000259" key="6">
    <source>
        <dbReference type="Pfam" id="PF08386"/>
    </source>
</evidence>
<comment type="caution">
    <text evidence="7">The sequence shown here is derived from an EMBL/GenBank/DDBJ whole genome shotgun (WGS) entry which is preliminary data.</text>
</comment>
<dbReference type="RefSeq" id="WP_166106494.1">
    <property type="nucleotide sequence ID" value="NZ_JAADJT010000009.1"/>
</dbReference>
<dbReference type="PANTHER" id="PTHR43248">
    <property type="entry name" value="2-SUCCINYL-6-HYDROXY-2,4-CYCLOHEXADIENE-1-CARBOXYLATE SYNTHASE"/>
    <property type="match status" value="1"/>
</dbReference>
<feature type="domain" description="AB hydrolase-1" evidence="5">
    <location>
        <begin position="79"/>
        <end position="227"/>
    </location>
</feature>
<dbReference type="InterPro" id="IPR000073">
    <property type="entry name" value="AB_hydrolase_1"/>
</dbReference>
<dbReference type="SUPFAM" id="SSF53474">
    <property type="entry name" value="alpha/beta-Hydrolases"/>
    <property type="match status" value="1"/>
</dbReference>
<dbReference type="GO" id="GO:0016787">
    <property type="term" value="F:hydrolase activity"/>
    <property type="evidence" value="ECO:0007669"/>
    <property type="project" value="UniProtKB-KW"/>
</dbReference>
<evidence type="ECO:0000313" key="7">
    <source>
        <dbReference type="EMBL" id="NGZ86658.1"/>
    </source>
</evidence>
<dbReference type="Gene3D" id="3.40.50.1820">
    <property type="entry name" value="alpha/beta hydrolase"/>
    <property type="match status" value="1"/>
</dbReference>
<name>A0ABX0FPV9_9BURK</name>
<dbReference type="PANTHER" id="PTHR43248:SF29">
    <property type="entry name" value="TRIPEPTIDYL AMINOPEPTIDASE"/>
    <property type="match status" value="1"/>
</dbReference>
<evidence type="ECO:0000313" key="8">
    <source>
        <dbReference type="Proteomes" id="UP000666369"/>
    </source>
</evidence>
<feature type="signal peptide" evidence="4">
    <location>
        <begin position="1"/>
        <end position="22"/>
    </location>
</feature>
<organism evidence="7 8">
    <name type="scientific">Duganella aceris</name>
    <dbReference type="NCBI Taxonomy" id="2703883"/>
    <lineage>
        <taxon>Bacteria</taxon>
        <taxon>Pseudomonadati</taxon>
        <taxon>Pseudomonadota</taxon>
        <taxon>Betaproteobacteria</taxon>
        <taxon>Burkholderiales</taxon>
        <taxon>Oxalobacteraceae</taxon>
        <taxon>Telluria group</taxon>
        <taxon>Duganella</taxon>
    </lineage>
</organism>
<keyword evidence="2 4" id="KW-0732">Signal</keyword>
<keyword evidence="3 7" id="KW-0378">Hydrolase</keyword>
<accession>A0ABX0FPV9</accession>
<sequence length="474" mass="49916">MTLFTRLAQASLLLAFCLSASAAAPRYTASPCIGDFSGVAQKVECGTLSVDETAGKSNGRRVAMPVAVVRAAHPRAGQPPVIYLHGGPGSSALANLPDMLRGPVGRELVAQDQDWIFFDQRGGHLTAPVLDCGDAALNDLGPLSDVSARQLSACGARHAAAGVDLGSYNSTAVARDVQDLRRALKLERFDLFGVSYGTRVGFAVLSHAPQGVRAAVLDSVWSPDATWTEGSPLVVSRAVALIFRLCGADPACHAAYPDPAALLRQTAQRFLDAPQKSASGQSYSATDLGAFLMDAVYDPDGARSLPRDVAAIAAGDFSAIDAQAFTRGYAKAQHMAFLCKEEIPFERRDHVADGTAGDPVAQLAVASLQRYFDVCPSYPVGAIDPGEAKPLRSAVPTLFIAPEIDPGCPPEMAAATAKLFSHGQLAQIPNVTHGAFRTSACTRSLVRAYLRDPSAAPDLSCLSPEHDKFVFTLK</sequence>
<evidence type="ECO:0000256" key="3">
    <source>
        <dbReference type="ARBA" id="ARBA00022801"/>
    </source>
</evidence>
<evidence type="ECO:0000256" key="1">
    <source>
        <dbReference type="ARBA" id="ARBA00010088"/>
    </source>
</evidence>
<keyword evidence="8" id="KW-1185">Reference proteome</keyword>
<proteinExistence type="inferred from homology"/>
<dbReference type="InterPro" id="IPR029058">
    <property type="entry name" value="AB_hydrolase_fold"/>
</dbReference>
<feature type="chain" id="PRO_5046993327" evidence="4">
    <location>
        <begin position="23"/>
        <end position="474"/>
    </location>
</feature>
<reference evidence="8" key="2">
    <citation type="submission" date="2023-07" db="EMBL/GenBank/DDBJ databases">
        <title>Duganella aceri sp. nov., isolated from tree sap.</title>
        <authorList>
            <person name="Kim I.S."/>
        </authorList>
    </citation>
    <scope>NUCLEOTIDE SEQUENCE [LARGE SCALE GENOMIC DNA]</scope>
    <source>
        <strain evidence="8">SAP-35</strain>
    </source>
</reference>
<feature type="domain" description="Peptidase S33 tripeptidyl aminopeptidase-like C-terminal" evidence="6">
    <location>
        <begin position="373"/>
        <end position="461"/>
    </location>
</feature>